<name>A0A2T6AMW3_9FLAO</name>
<dbReference type="PANTHER" id="PTHR12390:SF0">
    <property type="entry name" value="UROPORPHYRINOGEN-III SYNTHASE"/>
    <property type="match status" value="1"/>
</dbReference>
<dbReference type="Gene3D" id="3.40.50.10090">
    <property type="match status" value="2"/>
</dbReference>
<dbReference type="Pfam" id="PF02602">
    <property type="entry name" value="HEM4"/>
    <property type="match status" value="1"/>
</dbReference>
<evidence type="ECO:0000313" key="2">
    <source>
        <dbReference type="EMBL" id="PTX45117.1"/>
    </source>
</evidence>
<protein>
    <submittedName>
        <fullName evidence="2">Uroporphyrinogen-III synthase</fullName>
    </submittedName>
</protein>
<dbReference type="SUPFAM" id="SSF69618">
    <property type="entry name" value="HemD-like"/>
    <property type="match status" value="1"/>
</dbReference>
<dbReference type="AlphaFoldDB" id="A0A2T6AMW3"/>
<dbReference type="EMBL" id="QBKQ01000001">
    <property type="protein sequence ID" value="PTX45117.1"/>
    <property type="molecule type" value="Genomic_DNA"/>
</dbReference>
<evidence type="ECO:0000259" key="1">
    <source>
        <dbReference type="Pfam" id="PF02602"/>
    </source>
</evidence>
<dbReference type="RefSeq" id="WP_108171011.1">
    <property type="nucleotide sequence ID" value="NZ_QBKQ01000001.1"/>
</dbReference>
<dbReference type="GO" id="GO:0004852">
    <property type="term" value="F:uroporphyrinogen-III synthase activity"/>
    <property type="evidence" value="ECO:0007669"/>
    <property type="project" value="InterPro"/>
</dbReference>
<sequence length="216" mass="24288">MPTVLSTKKLALNQKELLLNSRIGLVEYDAITIKFIDFKLEDSKIGNAIFTSKNALKAIERKNIAVENCFCVGEKTAAYAEARGLKISARADNAKELALQIVKEHAQKEFHFFSGNKRREELPEILKENNIKYNETRVYETSLNPRKFESEFDGILFFSPSGVKSFTEKNPLNTTAFCIGETTATEARKHTDKIIVATKPAIENVIAKVVSNLKNE</sequence>
<dbReference type="OrthoDB" id="1523900at2"/>
<dbReference type="PANTHER" id="PTHR12390">
    <property type="entry name" value="UROPORPHYRINOGEN III SYNTHASE"/>
    <property type="match status" value="1"/>
</dbReference>
<accession>A0A2T6AMW3</accession>
<dbReference type="Proteomes" id="UP000244174">
    <property type="component" value="Unassembled WGS sequence"/>
</dbReference>
<dbReference type="GO" id="GO:0006780">
    <property type="term" value="P:uroporphyrinogen III biosynthetic process"/>
    <property type="evidence" value="ECO:0007669"/>
    <property type="project" value="InterPro"/>
</dbReference>
<gene>
    <name evidence="2" type="ORF">C8P64_1107</name>
</gene>
<dbReference type="InterPro" id="IPR003754">
    <property type="entry name" value="4pyrrol_synth_uPrphyn_synth"/>
</dbReference>
<dbReference type="InterPro" id="IPR036108">
    <property type="entry name" value="4pyrrol_syn_uPrphyn_synt_sf"/>
</dbReference>
<proteinExistence type="predicted"/>
<reference evidence="2 3" key="1">
    <citation type="submission" date="2018-04" db="EMBL/GenBank/DDBJ databases">
        <title>Genomic Encyclopedia of Archaeal and Bacterial Type Strains, Phase II (KMG-II): from individual species to whole genera.</title>
        <authorList>
            <person name="Goeker M."/>
        </authorList>
    </citation>
    <scope>NUCLEOTIDE SEQUENCE [LARGE SCALE GENOMIC DNA]</scope>
    <source>
        <strain evidence="2 3">DSM 23082</strain>
    </source>
</reference>
<organism evidence="2 3">
    <name type="scientific">Christiangramia gaetbulicola</name>
    <dbReference type="NCBI Taxonomy" id="703340"/>
    <lineage>
        <taxon>Bacteria</taxon>
        <taxon>Pseudomonadati</taxon>
        <taxon>Bacteroidota</taxon>
        <taxon>Flavobacteriia</taxon>
        <taxon>Flavobacteriales</taxon>
        <taxon>Flavobacteriaceae</taxon>
        <taxon>Christiangramia</taxon>
    </lineage>
</organism>
<dbReference type="CDD" id="cd06578">
    <property type="entry name" value="HemD"/>
    <property type="match status" value="1"/>
</dbReference>
<evidence type="ECO:0000313" key="3">
    <source>
        <dbReference type="Proteomes" id="UP000244174"/>
    </source>
</evidence>
<dbReference type="InterPro" id="IPR039793">
    <property type="entry name" value="UROS/Hem4"/>
</dbReference>
<feature type="domain" description="Tetrapyrrole biosynthesis uroporphyrinogen III synthase" evidence="1">
    <location>
        <begin position="39"/>
        <end position="206"/>
    </location>
</feature>
<dbReference type="GO" id="GO:0005829">
    <property type="term" value="C:cytosol"/>
    <property type="evidence" value="ECO:0007669"/>
    <property type="project" value="TreeGrafter"/>
</dbReference>
<keyword evidence="3" id="KW-1185">Reference proteome</keyword>
<comment type="caution">
    <text evidence="2">The sequence shown here is derived from an EMBL/GenBank/DDBJ whole genome shotgun (WGS) entry which is preliminary data.</text>
</comment>